<organism evidence="3 4">
    <name type="scientific">Akanthomyces muscarius</name>
    <name type="common">Entomopathogenic fungus</name>
    <name type="synonym">Lecanicillium muscarium</name>
    <dbReference type="NCBI Taxonomy" id="2231603"/>
    <lineage>
        <taxon>Eukaryota</taxon>
        <taxon>Fungi</taxon>
        <taxon>Dikarya</taxon>
        <taxon>Ascomycota</taxon>
        <taxon>Pezizomycotina</taxon>
        <taxon>Sordariomycetes</taxon>
        <taxon>Hypocreomycetidae</taxon>
        <taxon>Hypocreales</taxon>
        <taxon>Cordycipitaceae</taxon>
        <taxon>Akanthomyces</taxon>
    </lineage>
</organism>
<dbReference type="Proteomes" id="UP001144673">
    <property type="component" value="Unassembled WGS sequence"/>
</dbReference>
<evidence type="ECO:0000313" key="4">
    <source>
        <dbReference type="Proteomes" id="UP001144673"/>
    </source>
</evidence>
<dbReference type="KEGG" id="amus:LMH87_007716"/>
<evidence type="ECO:0000256" key="1">
    <source>
        <dbReference type="SAM" id="MobiDB-lite"/>
    </source>
</evidence>
<keyword evidence="4" id="KW-1185">Reference proteome</keyword>
<comment type="caution">
    <text evidence="3">The sequence shown here is derived from an EMBL/GenBank/DDBJ whole genome shotgun (WGS) entry which is preliminary data.</text>
</comment>
<dbReference type="RefSeq" id="XP_056058076.1">
    <property type="nucleotide sequence ID" value="XM_056199648.1"/>
</dbReference>
<name>A0A9W8QM73_AKAMU</name>
<reference evidence="3" key="1">
    <citation type="journal article" date="2023" name="Access Microbiol">
        <title>De-novo genome assembly for Akanthomyces muscarius, a biocontrol agent of insect agricultural pests.</title>
        <authorList>
            <person name="Erdos Z."/>
            <person name="Studholme D.J."/>
            <person name="Raymond B."/>
            <person name="Sharma M."/>
        </authorList>
    </citation>
    <scope>NUCLEOTIDE SEQUENCE</scope>
    <source>
        <strain evidence="3">Ve6</strain>
    </source>
</reference>
<dbReference type="EMBL" id="JAJHUN010000002">
    <property type="protein sequence ID" value="KAJ4161692.1"/>
    <property type="molecule type" value="Genomic_DNA"/>
</dbReference>
<dbReference type="Pfam" id="PF13391">
    <property type="entry name" value="HNH_2"/>
    <property type="match status" value="1"/>
</dbReference>
<feature type="region of interest" description="Disordered" evidence="1">
    <location>
        <begin position="360"/>
        <end position="426"/>
    </location>
</feature>
<feature type="domain" description="HNH nuclease" evidence="2">
    <location>
        <begin position="245"/>
        <end position="326"/>
    </location>
</feature>
<gene>
    <name evidence="3" type="ORF">LMH87_007716</name>
</gene>
<proteinExistence type="predicted"/>
<dbReference type="GeneID" id="80894875"/>
<feature type="region of interest" description="Disordered" evidence="1">
    <location>
        <begin position="182"/>
        <end position="210"/>
    </location>
</feature>
<evidence type="ECO:0000313" key="3">
    <source>
        <dbReference type="EMBL" id="KAJ4161692.1"/>
    </source>
</evidence>
<dbReference type="AlphaFoldDB" id="A0A9W8QM73"/>
<feature type="compositionally biased region" description="Polar residues" evidence="1">
    <location>
        <begin position="184"/>
        <end position="201"/>
    </location>
</feature>
<sequence>MSSAVTAPMRAAGWNVRFTIGAHEAPNEFAGVHQDPRAPQITFLDVCAELALCFEFPVDQNGDEISENAWTNIAFALTDSPDSDEVGDNTTVDYPSFVSRDSLAALVPGLSSPNMRDRRTVTYHIVRHKTCNLPAGLLKDHLRAKCANPLSEPSRFRHPSYLPYNKAPSDSRLNVMPLRRRLNARSQSPPKRSRSGSTSPSKPDDAADDEYNNMLAPASLDIDMDAAKRKVNEFRMACISQANCCAVSGDGEPWNPIQPIGPGVQACHIVPQQHYPFYPMPETDDAAQDSARRHCQAWHYTWSPDNGILLMKHLHDLFDARLFSIHPKTLRIRVFVPYQALARYHGRKAKVAQSVDQLAWRDDTASRTSTSGTSLVHTSGGSTPMSGRTTLPMTPTGNTPMAQNTLSTGDPSKRPRPTDDDCDDCDDKLIRKRQRRQDEHGLDSYITPYNSGAFLGNVNRELLNFRMTQ</sequence>
<protein>
    <recommendedName>
        <fullName evidence="2">HNH nuclease domain-containing protein</fullName>
    </recommendedName>
</protein>
<feature type="compositionally biased region" description="Polar residues" evidence="1">
    <location>
        <begin position="366"/>
        <end position="410"/>
    </location>
</feature>
<evidence type="ECO:0000259" key="2">
    <source>
        <dbReference type="Pfam" id="PF13391"/>
    </source>
</evidence>
<dbReference type="InterPro" id="IPR003615">
    <property type="entry name" value="HNH_nuc"/>
</dbReference>
<accession>A0A9W8QM73</accession>